<dbReference type="Proteomes" id="UP000799444">
    <property type="component" value="Unassembled WGS sequence"/>
</dbReference>
<dbReference type="AlphaFoldDB" id="A0A9P4R2J8"/>
<dbReference type="InterPro" id="IPR029058">
    <property type="entry name" value="AB_hydrolase_fold"/>
</dbReference>
<evidence type="ECO:0000259" key="4">
    <source>
        <dbReference type="Pfam" id="PF00135"/>
    </source>
</evidence>
<dbReference type="PANTHER" id="PTHR43142:SF4">
    <property type="entry name" value="CARBOXYLIC ESTER HYDROLASE"/>
    <property type="match status" value="1"/>
</dbReference>
<dbReference type="Pfam" id="PF00135">
    <property type="entry name" value="COesterase"/>
    <property type="match status" value="1"/>
</dbReference>
<comment type="caution">
    <text evidence="5">The sequence shown here is derived from an EMBL/GenBank/DDBJ whole genome shotgun (WGS) entry which is preliminary data.</text>
</comment>
<evidence type="ECO:0000256" key="2">
    <source>
        <dbReference type="ARBA" id="ARBA00022801"/>
    </source>
</evidence>
<dbReference type="OrthoDB" id="6846267at2759"/>
<dbReference type="EC" id="3.1.1.-" evidence="3"/>
<dbReference type="EMBL" id="ML996137">
    <property type="protein sequence ID" value="KAF2735321.1"/>
    <property type="molecule type" value="Genomic_DNA"/>
</dbReference>
<accession>A0A9P4R2J8</accession>
<feature type="domain" description="Carboxylesterase type B" evidence="4">
    <location>
        <begin position="16"/>
        <end position="478"/>
    </location>
</feature>
<reference evidence="5" key="1">
    <citation type="journal article" date="2020" name="Stud. Mycol.">
        <title>101 Dothideomycetes genomes: a test case for predicting lifestyles and emergence of pathogens.</title>
        <authorList>
            <person name="Haridas S."/>
            <person name="Albert R."/>
            <person name="Binder M."/>
            <person name="Bloem J."/>
            <person name="Labutti K."/>
            <person name="Salamov A."/>
            <person name="Andreopoulos B."/>
            <person name="Baker S."/>
            <person name="Barry K."/>
            <person name="Bills G."/>
            <person name="Bluhm B."/>
            <person name="Cannon C."/>
            <person name="Castanera R."/>
            <person name="Culley D."/>
            <person name="Daum C."/>
            <person name="Ezra D."/>
            <person name="Gonzalez J."/>
            <person name="Henrissat B."/>
            <person name="Kuo A."/>
            <person name="Liang C."/>
            <person name="Lipzen A."/>
            <person name="Lutzoni F."/>
            <person name="Magnuson J."/>
            <person name="Mondo S."/>
            <person name="Nolan M."/>
            <person name="Ohm R."/>
            <person name="Pangilinan J."/>
            <person name="Park H.-J."/>
            <person name="Ramirez L."/>
            <person name="Alfaro M."/>
            <person name="Sun H."/>
            <person name="Tritt A."/>
            <person name="Yoshinaga Y."/>
            <person name="Zwiers L.-H."/>
            <person name="Turgeon B."/>
            <person name="Goodwin S."/>
            <person name="Spatafora J."/>
            <person name="Crous P."/>
            <person name="Grigoriev I."/>
        </authorList>
    </citation>
    <scope>NUCLEOTIDE SEQUENCE</scope>
    <source>
        <strain evidence="5">CBS 125425</strain>
    </source>
</reference>
<organism evidence="5 6">
    <name type="scientific">Polyplosphaeria fusca</name>
    <dbReference type="NCBI Taxonomy" id="682080"/>
    <lineage>
        <taxon>Eukaryota</taxon>
        <taxon>Fungi</taxon>
        <taxon>Dikarya</taxon>
        <taxon>Ascomycota</taxon>
        <taxon>Pezizomycotina</taxon>
        <taxon>Dothideomycetes</taxon>
        <taxon>Pleosporomycetidae</taxon>
        <taxon>Pleosporales</taxon>
        <taxon>Tetraplosphaeriaceae</taxon>
        <taxon>Polyplosphaeria</taxon>
    </lineage>
</organism>
<protein>
    <recommendedName>
        <fullName evidence="3">Carboxylic ester hydrolase</fullName>
        <ecNumber evidence="3">3.1.1.-</ecNumber>
    </recommendedName>
</protein>
<evidence type="ECO:0000313" key="5">
    <source>
        <dbReference type="EMBL" id="KAF2735321.1"/>
    </source>
</evidence>
<proteinExistence type="inferred from homology"/>
<dbReference type="InterPro" id="IPR019826">
    <property type="entry name" value="Carboxylesterase_B_AS"/>
</dbReference>
<gene>
    <name evidence="5" type="ORF">EJ04DRAFT_465069</name>
</gene>
<comment type="similarity">
    <text evidence="1 3">Belongs to the type-B carboxylesterase/lipase family.</text>
</comment>
<dbReference type="GO" id="GO:0016787">
    <property type="term" value="F:hydrolase activity"/>
    <property type="evidence" value="ECO:0007669"/>
    <property type="project" value="UniProtKB-KW"/>
</dbReference>
<name>A0A9P4R2J8_9PLEO</name>
<dbReference type="PROSITE" id="PS00122">
    <property type="entry name" value="CARBOXYLESTERASE_B_1"/>
    <property type="match status" value="1"/>
</dbReference>
<dbReference type="PANTHER" id="PTHR43142">
    <property type="entry name" value="CARBOXYLIC ESTER HYDROLASE"/>
    <property type="match status" value="1"/>
</dbReference>
<keyword evidence="6" id="KW-1185">Reference proteome</keyword>
<dbReference type="Gene3D" id="3.40.50.1820">
    <property type="entry name" value="alpha/beta hydrolase"/>
    <property type="match status" value="1"/>
</dbReference>
<evidence type="ECO:0000256" key="3">
    <source>
        <dbReference type="RuleBase" id="RU361235"/>
    </source>
</evidence>
<dbReference type="InterPro" id="IPR002018">
    <property type="entry name" value="CarbesteraseB"/>
</dbReference>
<keyword evidence="2 3" id="KW-0378">Hydrolase</keyword>
<evidence type="ECO:0000256" key="1">
    <source>
        <dbReference type="ARBA" id="ARBA00005964"/>
    </source>
</evidence>
<dbReference type="SUPFAM" id="SSF53474">
    <property type="entry name" value="alpha/beta-Hydrolases"/>
    <property type="match status" value="1"/>
</dbReference>
<sequence length="533" mass="60574">MQKKSVPYVRNLDARGFVEGLTHQDKYSNPTCHYFGGVPYALPPVGPYRWQKPRPLPPCYRYGTRSNPGRFTGVCNVCPQPDEALDPVAWDENCLQSNIWIPKGEAPAGGWPVLFWIHGGFLQFGTANDNDAEAMLNETKCKFIVVEPAYRLNVFGFLASPELLDATADFAVNVGFWDQRLALEWTWKNISYFGGNPKNITIGGYSAGSHSIFHQLAYDLGVPVEHGIVCRVLMLSNGPGLQPKSLDEAQKQFNEFLEVLKIPVHLSPKEKLARLREIDPKTLIEASARIKHHQFRAVTDGSFVRHGLLDSIENGEFAGLMKRRGIKLIIGECSDEHFGYAGWRPPNSYETLFERLQADYPLLACERLMKYYYPDKKLPQNCRNWKEAFGRIYADIQIHHLERGMVNALVRHGAGHLIYRYRIEWRAQSCDLQWPRQWGATHVTDMAIWFWGNGSHLARREKPVIKAAFHANLAKFVKGEELDWGTAHPLHLRTMKADGTVVCEEDTRLEEGVRVWNLLKDVGATGSRISAKF</sequence>
<evidence type="ECO:0000313" key="6">
    <source>
        <dbReference type="Proteomes" id="UP000799444"/>
    </source>
</evidence>